<evidence type="ECO:0000256" key="10">
    <source>
        <dbReference type="ARBA" id="ARBA00023242"/>
    </source>
</evidence>
<evidence type="ECO:0000256" key="5">
    <source>
        <dbReference type="ARBA" id="ARBA00022771"/>
    </source>
</evidence>
<evidence type="ECO:0000256" key="6">
    <source>
        <dbReference type="ARBA" id="ARBA00022833"/>
    </source>
</evidence>
<comment type="subcellular location">
    <subcellularLocation>
        <location evidence="1">Nucleus</location>
    </subcellularLocation>
</comment>
<reference evidence="13 15" key="2">
    <citation type="journal article" date="2013" name="Nature">
        <title>Insights into bilaterian evolution from three spiralian genomes.</title>
        <authorList>
            <person name="Simakov O."/>
            <person name="Marletaz F."/>
            <person name="Cho S.J."/>
            <person name="Edsinger-Gonzales E."/>
            <person name="Havlak P."/>
            <person name="Hellsten U."/>
            <person name="Kuo D.H."/>
            <person name="Larsson T."/>
            <person name="Lv J."/>
            <person name="Arendt D."/>
            <person name="Savage R."/>
            <person name="Osoegawa K."/>
            <person name="de Jong P."/>
            <person name="Grimwood J."/>
            <person name="Chapman J.A."/>
            <person name="Shapiro H."/>
            <person name="Aerts A."/>
            <person name="Otillar R.P."/>
            <person name="Terry A.Y."/>
            <person name="Boore J.L."/>
            <person name="Grigoriev I.V."/>
            <person name="Lindberg D.R."/>
            <person name="Seaver E.C."/>
            <person name="Weisblat D.A."/>
            <person name="Putnam N.H."/>
            <person name="Rokhsar D.S."/>
        </authorList>
    </citation>
    <scope>NUCLEOTIDE SEQUENCE</scope>
    <source>
        <strain evidence="13 15">I ESC-2004</strain>
    </source>
</reference>
<dbReference type="STRING" id="283909.R7UVV8"/>
<name>R7UVV8_CAPTE</name>
<evidence type="ECO:0000256" key="11">
    <source>
        <dbReference type="ARBA" id="ARBA00037930"/>
    </source>
</evidence>
<gene>
    <name evidence="13" type="ORF">CAPTEDRAFT_181931</name>
</gene>
<keyword evidence="4" id="KW-0677">Repeat</keyword>
<dbReference type="EnsemblMetazoa" id="CapteT181931">
    <property type="protein sequence ID" value="CapteP181931"/>
    <property type="gene ID" value="CapteG181931"/>
</dbReference>
<dbReference type="SMART" id="SM00355">
    <property type="entry name" value="ZnF_C2H2"/>
    <property type="match status" value="2"/>
</dbReference>
<evidence type="ECO:0000256" key="4">
    <source>
        <dbReference type="ARBA" id="ARBA00022737"/>
    </source>
</evidence>
<evidence type="ECO:0000256" key="7">
    <source>
        <dbReference type="ARBA" id="ARBA00022853"/>
    </source>
</evidence>
<keyword evidence="6" id="KW-0862">Zinc</keyword>
<keyword evidence="8" id="KW-0805">Transcription regulation</keyword>
<evidence type="ECO:0000259" key="12">
    <source>
        <dbReference type="PROSITE" id="PS00028"/>
    </source>
</evidence>
<keyword evidence="5" id="KW-0863">Zinc-finger</keyword>
<sequence>MDSGLLMQHISEAHVQPQSKSFVCQWRGCKVFNKPSTNKSWLSRHILHHSGDKPFCCIVNGCHMRFTSQFSLERHVNGHFNADLISQQKSVRNRDDTPTKVLKKRKLRRKRLLRVKRVDYLDTRSMQHIRNEVCELEMENPSSSQDQSASLQPLITFQSRIIARRCGKSGVSEVLLHWEPPDLLPDEWTLEPVQPTLRQCRLPLSLIPSAPTSNLYQALRFRPTSRK</sequence>
<dbReference type="PANTHER" id="PTHR46541:SF1">
    <property type="entry name" value="ZINC FINGER PROTEIN AEBP2"/>
    <property type="match status" value="1"/>
</dbReference>
<evidence type="ECO:0000256" key="1">
    <source>
        <dbReference type="ARBA" id="ARBA00004123"/>
    </source>
</evidence>
<dbReference type="InterPro" id="IPR052130">
    <property type="entry name" value="AEBP2/jing_C2H2-ZnF"/>
</dbReference>
<dbReference type="GO" id="GO:0006357">
    <property type="term" value="P:regulation of transcription by RNA polymerase II"/>
    <property type="evidence" value="ECO:0007669"/>
    <property type="project" value="TreeGrafter"/>
</dbReference>
<dbReference type="GO" id="GO:0008270">
    <property type="term" value="F:zinc ion binding"/>
    <property type="evidence" value="ECO:0007669"/>
    <property type="project" value="UniProtKB-KW"/>
</dbReference>
<dbReference type="EMBL" id="AMQN01006859">
    <property type="status" value="NOT_ANNOTATED_CDS"/>
    <property type="molecule type" value="Genomic_DNA"/>
</dbReference>
<dbReference type="GO" id="GO:0006325">
    <property type="term" value="P:chromatin organization"/>
    <property type="evidence" value="ECO:0007669"/>
    <property type="project" value="UniProtKB-KW"/>
</dbReference>
<keyword evidence="15" id="KW-1185">Reference proteome</keyword>
<evidence type="ECO:0000256" key="2">
    <source>
        <dbReference type="ARBA" id="ARBA00022491"/>
    </source>
</evidence>
<accession>R7UVV8</accession>
<proteinExistence type="inferred from homology"/>
<organism evidence="13">
    <name type="scientific">Capitella teleta</name>
    <name type="common">Polychaete worm</name>
    <dbReference type="NCBI Taxonomy" id="283909"/>
    <lineage>
        <taxon>Eukaryota</taxon>
        <taxon>Metazoa</taxon>
        <taxon>Spiralia</taxon>
        <taxon>Lophotrochozoa</taxon>
        <taxon>Annelida</taxon>
        <taxon>Polychaeta</taxon>
        <taxon>Sedentaria</taxon>
        <taxon>Scolecida</taxon>
        <taxon>Capitellidae</taxon>
        <taxon>Capitella</taxon>
    </lineage>
</organism>
<dbReference type="InterPro" id="IPR013087">
    <property type="entry name" value="Znf_C2H2_type"/>
</dbReference>
<evidence type="ECO:0000256" key="9">
    <source>
        <dbReference type="ARBA" id="ARBA00023163"/>
    </source>
</evidence>
<dbReference type="PANTHER" id="PTHR46541">
    <property type="entry name" value="ZINC FINGER PROTEIN AEBP2"/>
    <property type="match status" value="1"/>
</dbReference>
<evidence type="ECO:0000313" key="13">
    <source>
        <dbReference type="EMBL" id="ELU08052.1"/>
    </source>
</evidence>
<reference evidence="15" key="1">
    <citation type="submission" date="2012-12" db="EMBL/GenBank/DDBJ databases">
        <authorList>
            <person name="Hellsten U."/>
            <person name="Grimwood J."/>
            <person name="Chapman J.A."/>
            <person name="Shapiro H."/>
            <person name="Aerts A."/>
            <person name="Otillar R.P."/>
            <person name="Terry A.Y."/>
            <person name="Boore J.L."/>
            <person name="Simakov O."/>
            <person name="Marletaz F."/>
            <person name="Cho S.-J."/>
            <person name="Edsinger-Gonzales E."/>
            <person name="Havlak P."/>
            <person name="Kuo D.-H."/>
            <person name="Larsson T."/>
            <person name="Lv J."/>
            <person name="Arendt D."/>
            <person name="Savage R."/>
            <person name="Osoegawa K."/>
            <person name="de Jong P."/>
            <person name="Lindberg D.R."/>
            <person name="Seaver E.C."/>
            <person name="Weisblat D.A."/>
            <person name="Putnam N.H."/>
            <person name="Grigoriev I.V."/>
            <person name="Rokhsar D.S."/>
        </authorList>
    </citation>
    <scope>NUCLEOTIDE SEQUENCE</scope>
    <source>
        <strain evidence="15">I ESC-2004</strain>
    </source>
</reference>
<protein>
    <recommendedName>
        <fullName evidence="12">C2H2-type domain-containing protein</fullName>
    </recommendedName>
</protein>
<comment type="similarity">
    <text evidence="11">Belongs to the AEBP2/jing C2H2-type zinc-finger family.</text>
</comment>
<dbReference type="InterPro" id="IPR036236">
    <property type="entry name" value="Znf_C2H2_sf"/>
</dbReference>
<evidence type="ECO:0000313" key="14">
    <source>
        <dbReference type="EnsemblMetazoa" id="CapteP181931"/>
    </source>
</evidence>
<dbReference type="OrthoDB" id="9984614at2759"/>
<dbReference type="HOGENOM" id="CLU_029789_0_1_1"/>
<dbReference type="SUPFAM" id="SSF57667">
    <property type="entry name" value="beta-beta-alpha zinc fingers"/>
    <property type="match status" value="1"/>
</dbReference>
<dbReference type="PROSITE" id="PS00028">
    <property type="entry name" value="ZINC_FINGER_C2H2_1"/>
    <property type="match status" value="1"/>
</dbReference>
<keyword evidence="9" id="KW-0804">Transcription</keyword>
<reference evidence="14" key="3">
    <citation type="submission" date="2015-06" db="UniProtKB">
        <authorList>
            <consortium name="EnsemblMetazoa"/>
        </authorList>
    </citation>
    <scope>IDENTIFICATION</scope>
</reference>
<dbReference type="InterPro" id="IPR059034">
    <property type="entry name" value="SH3_AEBP2_C"/>
</dbReference>
<dbReference type="Gene3D" id="3.30.160.60">
    <property type="entry name" value="Classic Zinc Finger"/>
    <property type="match status" value="2"/>
</dbReference>
<dbReference type="EMBL" id="KB299377">
    <property type="protein sequence ID" value="ELU08052.1"/>
    <property type="molecule type" value="Genomic_DNA"/>
</dbReference>
<feature type="domain" description="C2H2-type" evidence="12">
    <location>
        <begin position="57"/>
        <end position="79"/>
    </location>
</feature>
<evidence type="ECO:0000256" key="3">
    <source>
        <dbReference type="ARBA" id="ARBA00022723"/>
    </source>
</evidence>
<evidence type="ECO:0000256" key="8">
    <source>
        <dbReference type="ARBA" id="ARBA00023015"/>
    </source>
</evidence>
<keyword evidence="10" id="KW-0539">Nucleus</keyword>
<dbReference type="Pfam" id="PF26014">
    <property type="entry name" value="SH3_AEBP2_C"/>
    <property type="match status" value="1"/>
</dbReference>
<dbReference type="OMA" id="IRTSGRC"/>
<keyword evidence="2" id="KW-0678">Repressor</keyword>
<evidence type="ECO:0000313" key="15">
    <source>
        <dbReference type="Proteomes" id="UP000014760"/>
    </source>
</evidence>
<dbReference type="Proteomes" id="UP000014760">
    <property type="component" value="Unassembled WGS sequence"/>
</dbReference>
<keyword evidence="7" id="KW-0156">Chromatin regulator</keyword>
<dbReference type="GO" id="GO:0035098">
    <property type="term" value="C:ESC/E(Z) complex"/>
    <property type="evidence" value="ECO:0007669"/>
    <property type="project" value="TreeGrafter"/>
</dbReference>
<dbReference type="AlphaFoldDB" id="R7UVV8"/>
<keyword evidence="3" id="KW-0479">Metal-binding</keyword>